<reference evidence="2" key="1">
    <citation type="submission" date="2020-03" db="EMBL/GenBank/DDBJ databases">
        <title>The deep terrestrial virosphere.</title>
        <authorList>
            <person name="Holmfeldt K."/>
            <person name="Nilsson E."/>
            <person name="Simone D."/>
            <person name="Lopez-Fernandez M."/>
            <person name="Wu X."/>
            <person name="de Brujin I."/>
            <person name="Lundin D."/>
            <person name="Andersson A."/>
            <person name="Bertilsson S."/>
            <person name="Dopson M."/>
        </authorList>
    </citation>
    <scope>NUCLEOTIDE SEQUENCE</scope>
    <source>
        <strain evidence="1">MM415A02830</strain>
        <strain evidence="2">MM415B03058</strain>
    </source>
</reference>
<gene>
    <name evidence="1" type="ORF">MM415A02830_0016</name>
    <name evidence="2" type="ORF">MM415B03058_0005</name>
</gene>
<sequence length="58" mass="6491">MAAKYTVTLEFNCTKKDIRDKAKSLRKVMTDPTDCQAKDANALGYCADLMDEIATNMQ</sequence>
<protein>
    <submittedName>
        <fullName evidence="2">Uncharacterized protein</fullName>
    </submittedName>
</protein>
<evidence type="ECO:0000313" key="1">
    <source>
        <dbReference type="EMBL" id="QJA72248.1"/>
    </source>
</evidence>
<evidence type="ECO:0000313" key="2">
    <source>
        <dbReference type="EMBL" id="QJA87037.1"/>
    </source>
</evidence>
<dbReference type="AlphaFoldDB" id="A0A6M3KXW5"/>
<proteinExistence type="predicted"/>
<dbReference type="EMBL" id="MT141935">
    <property type="protein sequence ID" value="QJA72248.1"/>
    <property type="molecule type" value="Genomic_DNA"/>
</dbReference>
<name>A0A6M3KXW5_9ZZZZ</name>
<dbReference type="EMBL" id="MT142678">
    <property type="protein sequence ID" value="QJA87037.1"/>
    <property type="molecule type" value="Genomic_DNA"/>
</dbReference>
<accession>A0A6M3KXW5</accession>
<organism evidence="2">
    <name type="scientific">viral metagenome</name>
    <dbReference type="NCBI Taxonomy" id="1070528"/>
    <lineage>
        <taxon>unclassified sequences</taxon>
        <taxon>metagenomes</taxon>
        <taxon>organismal metagenomes</taxon>
    </lineage>
</organism>